<keyword evidence="2" id="KW-1003">Cell membrane</keyword>
<evidence type="ECO:0000313" key="8">
    <source>
        <dbReference type="Proteomes" id="UP000250028"/>
    </source>
</evidence>
<keyword evidence="4 6" id="KW-1133">Transmembrane helix</keyword>
<evidence type="ECO:0000256" key="6">
    <source>
        <dbReference type="SAM" id="Phobius"/>
    </source>
</evidence>
<evidence type="ECO:0000256" key="3">
    <source>
        <dbReference type="ARBA" id="ARBA00022692"/>
    </source>
</evidence>
<name>A0A2Y8ZSG2_9MICO</name>
<reference evidence="8" key="1">
    <citation type="submission" date="2016-10" db="EMBL/GenBank/DDBJ databases">
        <authorList>
            <person name="Varghese N."/>
            <person name="Submissions S."/>
        </authorList>
    </citation>
    <scope>NUCLEOTIDE SEQUENCE [LARGE SCALE GENOMIC DNA]</scope>
    <source>
        <strain evidence="8">DSM 22951</strain>
    </source>
</reference>
<proteinExistence type="predicted"/>
<feature type="transmembrane region" description="Helical" evidence="6">
    <location>
        <begin position="40"/>
        <end position="62"/>
    </location>
</feature>
<dbReference type="AlphaFoldDB" id="A0A2Y8ZSG2"/>
<keyword evidence="8" id="KW-1185">Reference proteome</keyword>
<comment type="subcellular location">
    <subcellularLocation>
        <location evidence="1">Cell membrane</location>
        <topology evidence="1">Multi-pass membrane protein</topology>
    </subcellularLocation>
</comment>
<accession>A0A2Y8ZSG2</accession>
<dbReference type="InterPro" id="IPR017039">
    <property type="entry name" value="Virul_fac_BrkB"/>
</dbReference>
<dbReference type="GO" id="GO:0005886">
    <property type="term" value="C:plasma membrane"/>
    <property type="evidence" value="ECO:0007669"/>
    <property type="project" value="UniProtKB-SubCell"/>
</dbReference>
<feature type="transmembrane region" description="Helical" evidence="6">
    <location>
        <begin position="97"/>
        <end position="122"/>
    </location>
</feature>
<organism evidence="7 8">
    <name type="scientific">Branchiibius hedensis</name>
    <dbReference type="NCBI Taxonomy" id="672460"/>
    <lineage>
        <taxon>Bacteria</taxon>
        <taxon>Bacillati</taxon>
        <taxon>Actinomycetota</taxon>
        <taxon>Actinomycetes</taxon>
        <taxon>Micrococcales</taxon>
        <taxon>Dermacoccaceae</taxon>
        <taxon>Branchiibius</taxon>
    </lineage>
</organism>
<dbReference type="PANTHER" id="PTHR30213:SF1">
    <property type="entry name" value="INNER MEMBRANE PROTEIN YHJD"/>
    <property type="match status" value="1"/>
</dbReference>
<dbReference type="OrthoDB" id="3349406at2"/>
<sequence length="323" mass="35532">MSLTRRVDAFQQRHAVLGFPIGVIYKFFDDYGTYLSALVTYYAFVSIFPLLLLASTILSIVLQGHPHLQQELIDSALSEFPVIGDQLKTPQSLGGSWTAILVGVIVALYGALGAAQAIQYVSNQVWQVPRNNRPNPFVARGKSILIILMMGIGVFGVSLANVIISRWTFLGDHSALIADTVAFPLIVASMMFIFQLSASSKVRPWHVLPGAIVATILLRVLQGFGSSYVSGVVAKASSVDGVFAIVLGLLAFVYLVAMSLILAMEINVVWRKRLYPRSLLTPFSDNVELTRADQAMYAGRARAQRYKGFEEITVEFEREPDQK</sequence>
<keyword evidence="5 6" id="KW-0472">Membrane</keyword>
<gene>
    <name evidence="7" type="ORF">SAMN04489750_2226</name>
</gene>
<feature type="transmembrane region" description="Helical" evidence="6">
    <location>
        <begin position="241"/>
        <end position="263"/>
    </location>
</feature>
<evidence type="ECO:0000256" key="1">
    <source>
        <dbReference type="ARBA" id="ARBA00004651"/>
    </source>
</evidence>
<keyword evidence="3 6" id="KW-0812">Transmembrane</keyword>
<dbReference type="Proteomes" id="UP000250028">
    <property type="component" value="Unassembled WGS sequence"/>
</dbReference>
<evidence type="ECO:0000256" key="5">
    <source>
        <dbReference type="ARBA" id="ARBA00023136"/>
    </source>
</evidence>
<dbReference type="Pfam" id="PF03631">
    <property type="entry name" value="Virul_fac_BrkB"/>
    <property type="match status" value="1"/>
</dbReference>
<evidence type="ECO:0000256" key="4">
    <source>
        <dbReference type="ARBA" id="ARBA00022989"/>
    </source>
</evidence>
<evidence type="ECO:0000256" key="2">
    <source>
        <dbReference type="ARBA" id="ARBA00022475"/>
    </source>
</evidence>
<dbReference type="PANTHER" id="PTHR30213">
    <property type="entry name" value="INNER MEMBRANE PROTEIN YHJD"/>
    <property type="match status" value="1"/>
</dbReference>
<feature type="transmembrane region" description="Helical" evidence="6">
    <location>
        <begin position="143"/>
        <end position="164"/>
    </location>
</feature>
<evidence type="ECO:0000313" key="7">
    <source>
        <dbReference type="EMBL" id="SSA34894.1"/>
    </source>
</evidence>
<protein>
    <submittedName>
        <fullName evidence="7">YihY family inner membrane protein</fullName>
    </submittedName>
</protein>
<feature type="transmembrane region" description="Helical" evidence="6">
    <location>
        <begin position="176"/>
        <end position="194"/>
    </location>
</feature>
<dbReference type="RefSeq" id="WP_109685801.1">
    <property type="nucleotide sequence ID" value="NZ_QGDN01000001.1"/>
</dbReference>
<feature type="transmembrane region" description="Helical" evidence="6">
    <location>
        <begin position="206"/>
        <end position="229"/>
    </location>
</feature>
<dbReference type="EMBL" id="UESZ01000001">
    <property type="protein sequence ID" value="SSA34894.1"/>
    <property type="molecule type" value="Genomic_DNA"/>
</dbReference>